<dbReference type="Proteomes" id="UP000004550">
    <property type="component" value="Chromosome"/>
</dbReference>
<dbReference type="KEGG" id="sinb:SIDU_06125"/>
<dbReference type="GO" id="GO:0003677">
    <property type="term" value="F:DNA binding"/>
    <property type="evidence" value="ECO:0007669"/>
    <property type="project" value="InterPro"/>
</dbReference>
<sequence>MNAIAQRENGGAVQRMNENPYDHLRFQLSKRADEFKMALPAHITPEKFQRTIMTAAQSNPDILKADRATLITSCMKSAQDGLLPDGREAALVTFNTRVKDAQGKWTSVKQVQYMPMVYGLRKKILQSGEVADIQTAVVYRQEIEAGLFIYEEGTERMLRHKPNLDPTFDPSDDDIAAAYSVATLKDGTKTFEVMPRRDINKVRQASQTGALGKTDRQGNPIPPKGPWVDWFSEMARKTVMRRHSKTLPMSGDIIDMEAVDEALAARSATLAMAIEPDAPTALAPPTRDESGENFDPVTGEIIDQGGDDEETARELDAKTEGWQEGAADEQRGEANAVTLESAKAQIDACELVADVNAKANALLGELGEEDADLLRTHAMDRIETLKAPKK</sequence>
<proteinExistence type="predicted"/>
<dbReference type="InterPro" id="IPR004590">
    <property type="entry name" value="ssDNA_annealing_RecT"/>
</dbReference>
<dbReference type="NCBIfam" id="TIGR00616">
    <property type="entry name" value="rect"/>
    <property type="match status" value="1"/>
</dbReference>
<dbReference type="GO" id="GO:0006259">
    <property type="term" value="P:DNA metabolic process"/>
    <property type="evidence" value="ECO:0007669"/>
    <property type="project" value="InterPro"/>
</dbReference>
<dbReference type="AlphaFoldDB" id="A0A1L5BMW9"/>
<dbReference type="RefSeq" id="WP_007685949.1">
    <property type="nucleotide sequence ID" value="NZ_CP013070.1"/>
</dbReference>
<feature type="compositionally biased region" description="Basic and acidic residues" evidence="1">
    <location>
        <begin position="312"/>
        <end position="321"/>
    </location>
</feature>
<accession>A0A1L5BMW9</accession>
<feature type="region of interest" description="Disordered" evidence="1">
    <location>
        <begin position="279"/>
        <end position="334"/>
    </location>
</feature>
<dbReference type="InterPro" id="IPR018330">
    <property type="entry name" value="RecT_fam"/>
</dbReference>
<evidence type="ECO:0000313" key="3">
    <source>
        <dbReference type="Proteomes" id="UP000004550"/>
    </source>
</evidence>
<protein>
    <recommendedName>
        <fullName evidence="4">Rect protein</fullName>
    </recommendedName>
</protein>
<evidence type="ECO:0000313" key="2">
    <source>
        <dbReference type="EMBL" id="APL94117.1"/>
    </source>
</evidence>
<feature type="region of interest" description="Disordered" evidence="1">
    <location>
        <begin position="207"/>
        <end position="228"/>
    </location>
</feature>
<reference evidence="2 3" key="1">
    <citation type="journal article" date="2012" name="J. Bacteriol.">
        <title>Genome sequence of Sphingobium indicum B90A, a hexachlorocyclohexane-degrading bacterium.</title>
        <authorList>
            <person name="Anand S."/>
            <person name="Sangwan N."/>
            <person name="Lata P."/>
            <person name="Kaur J."/>
            <person name="Dua A."/>
            <person name="Singh A.K."/>
            <person name="Verma M."/>
            <person name="Kaur J."/>
            <person name="Khurana J.P."/>
            <person name="Khurana P."/>
            <person name="Mathur S."/>
            <person name="Lal R."/>
        </authorList>
    </citation>
    <scope>NUCLEOTIDE SEQUENCE [LARGE SCALE GENOMIC DNA]</scope>
    <source>
        <strain evidence="3">DSM 16412 / CCM 7286 / MTCC 6364 / B90A</strain>
    </source>
</reference>
<gene>
    <name evidence="2" type="ORF">SIDU_06125</name>
</gene>
<dbReference type="EMBL" id="CP013070">
    <property type="protein sequence ID" value="APL94117.1"/>
    <property type="molecule type" value="Genomic_DNA"/>
</dbReference>
<evidence type="ECO:0000256" key="1">
    <source>
        <dbReference type="SAM" id="MobiDB-lite"/>
    </source>
</evidence>
<dbReference type="Pfam" id="PF03837">
    <property type="entry name" value="RecT"/>
    <property type="match status" value="1"/>
</dbReference>
<organism evidence="2 3">
    <name type="scientific">Sphingobium indicum (strain DSM 16412 / CCM 7286 / MTCC 6364 / B90A)</name>
    <dbReference type="NCBI Taxonomy" id="861109"/>
    <lineage>
        <taxon>Bacteria</taxon>
        <taxon>Pseudomonadati</taxon>
        <taxon>Pseudomonadota</taxon>
        <taxon>Alphaproteobacteria</taxon>
        <taxon>Sphingomonadales</taxon>
        <taxon>Sphingomonadaceae</taxon>
        <taxon>Sphingobium</taxon>
    </lineage>
</organism>
<evidence type="ECO:0008006" key="4">
    <source>
        <dbReference type="Google" id="ProtNLM"/>
    </source>
</evidence>
<name>A0A1L5BMW9_SPHIB</name>